<keyword evidence="1" id="KW-0812">Transmembrane</keyword>
<dbReference type="EMBL" id="MNCJ02000331">
    <property type="protein sequence ID" value="KAF5758230.1"/>
    <property type="molecule type" value="Genomic_DNA"/>
</dbReference>
<evidence type="ECO:0000313" key="3">
    <source>
        <dbReference type="Proteomes" id="UP000215914"/>
    </source>
</evidence>
<feature type="transmembrane region" description="Helical" evidence="1">
    <location>
        <begin position="26"/>
        <end position="48"/>
    </location>
</feature>
<evidence type="ECO:0000313" key="2">
    <source>
        <dbReference type="EMBL" id="KAF5758230.1"/>
    </source>
</evidence>
<organism evidence="2 3">
    <name type="scientific">Helianthus annuus</name>
    <name type="common">Common sunflower</name>
    <dbReference type="NCBI Taxonomy" id="4232"/>
    <lineage>
        <taxon>Eukaryota</taxon>
        <taxon>Viridiplantae</taxon>
        <taxon>Streptophyta</taxon>
        <taxon>Embryophyta</taxon>
        <taxon>Tracheophyta</taxon>
        <taxon>Spermatophyta</taxon>
        <taxon>Magnoliopsida</taxon>
        <taxon>eudicotyledons</taxon>
        <taxon>Gunneridae</taxon>
        <taxon>Pentapetalae</taxon>
        <taxon>asterids</taxon>
        <taxon>campanulids</taxon>
        <taxon>Asterales</taxon>
        <taxon>Asteraceae</taxon>
        <taxon>Asteroideae</taxon>
        <taxon>Heliantheae alliance</taxon>
        <taxon>Heliantheae</taxon>
        <taxon>Helianthus</taxon>
    </lineage>
</organism>
<gene>
    <name evidence="2" type="ORF">HanXRQr2_Chr16g0726901</name>
</gene>
<sequence length="82" mass="9664">MWVIAPEDCDVCLNEPDQQSESDSKLLRLLFCLFFDTVNKVVVVLYLCSYTRETDEEMRYERGEETVVHTGDGEYYTIKKKK</sequence>
<proteinExistence type="predicted"/>
<keyword evidence="3" id="KW-1185">Reference proteome</keyword>
<evidence type="ECO:0000256" key="1">
    <source>
        <dbReference type="SAM" id="Phobius"/>
    </source>
</evidence>
<reference evidence="2" key="2">
    <citation type="submission" date="2020-06" db="EMBL/GenBank/DDBJ databases">
        <title>Helianthus annuus Genome sequencing and assembly Release 2.</title>
        <authorList>
            <person name="Gouzy J."/>
            <person name="Langlade N."/>
            <person name="Munos S."/>
        </authorList>
    </citation>
    <scope>NUCLEOTIDE SEQUENCE</scope>
    <source>
        <tissue evidence="2">Leaves</tissue>
    </source>
</reference>
<reference evidence="2" key="1">
    <citation type="journal article" date="2017" name="Nature">
        <title>The sunflower genome provides insights into oil metabolism, flowering and Asterid evolution.</title>
        <authorList>
            <person name="Badouin H."/>
            <person name="Gouzy J."/>
            <person name="Grassa C.J."/>
            <person name="Murat F."/>
            <person name="Staton S.E."/>
            <person name="Cottret L."/>
            <person name="Lelandais-Briere C."/>
            <person name="Owens G.L."/>
            <person name="Carrere S."/>
            <person name="Mayjonade B."/>
            <person name="Legrand L."/>
            <person name="Gill N."/>
            <person name="Kane N.C."/>
            <person name="Bowers J.E."/>
            <person name="Hubner S."/>
            <person name="Bellec A."/>
            <person name="Berard A."/>
            <person name="Berges H."/>
            <person name="Blanchet N."/>
            <person name="Boniface M.C."/>
            <person name="Brunel D."/>
            <person name="Catrice O."/>
            <person name="Chaidir N."/>
            <person name="Claudel C."/>
            <person name="Donnadieu C."/>
            <person name="Faraut T."/>
            <person name="Fievet G."/>
            <person name="Helmstetter N."/>
            <person name="King M."/>
            <person name="Knapp S.J."/>
            <person name="Lai Z."/>
            <person name="Le Paslier M.C."/>
            <person name="Lippi Y."/>
            <person name="Lorenzon L."/>
            <person name="Mandel J.R."/>
            <person name="Marage G."/>
            <person name="Marchand G."/>
            <person name="Marquand E."/>
            <person name="Bret-Mestries E."/>
            <person name="Morien E."/>
            <person name="Nambeesan S."/>
            <person name="Nguyen T."/>
            <person name="Pegot-Espagnet P."/>
            <person name="Pouilly N."/>
            <person name="Raftis F."/>
            <person name="Sallet E."/>
            <person name="Schiex T."/>
            <person name="Thomas J."/>
            <person name="Vandecasteele C."/>
            <person name="Vares D."/>
            <person name="Vear F."/>
            <person name="Vautrin S."/>
            <person name="Crespi M."/>
            <person name="Mangin B."/>
            <person name="Burke J.M."/>
            <person name="Salse J."/>
            <person name="Munos S."/>
            <person name="Vincourt P."/>
            <person name="Rieseberg L.H."/>
            <person name="Langlade N.B."/>
        </authorList>
    </citation>
    <scope>NUCLEOTIDE SEQUENCE</scope>
    <source>
        <tissue evidence="2">Leaves</tissue>
    </source>
</reference>
<keyword evidence="1" id="KW-0472">Membrane</keyword>
<dbReference type="Gramene" id="mRNA:HanXRQr2_Chr16g0726901">
    <property type="protein sequence ID" value="mRNA:HanXRQr2_Chr16g0726901"/>
    <property type="gene ID" value="HanXRQr2_Chr16g0726901"/>
</dbReference>
<comment type="caution">
    <text evidence="2">The sequence shown here is derived from an EMBL/GenBank/DDBJ whole genome shotgun (WGS) entry which is preliminary data.</text>
</comment>
<keyword evidence="1" id="KW-1133">Transmembrane helix</keyword>
<dbReference type="Proteomes" id="UP000215914">
    <property type="component" value="Unassembled WGS sequence"/>
</dbReference>
<protein>
    <submittedName>
        <fullName evidence="2">Uncharacterized protein</fullName>
    </submittedName>
</protein>
<dbReference type="AlphaFoldDB" id="A0A9K3GWQ4"/>
<accession>A0A9K3GWQ4</accession>
<name>A0A9K3GWQ4_HELAN</name>